<dbReference type="PANTHER" id="PTHR33164">
    <property type="entry name" value="TRANSCRIPTIONAL REGULATOR, MARR FAMILY"/>
    <property type="match status" value="1"/>
</dbReference>
<dbReference type="AlphaFoldDB" id="A0A2U2MYH0"/>
<dbReference type="InterPro" id="IPR039422">
    <property type="entry name" value="MarR/SlyA-like"/>
</dbReference>
<dbReference type="GO" id="GO:0006950">
    <property type="term" value="P:response to stress"/>
    <property type="evidence" value="ECO:0007669"/>
    <property type="project" value="TreeGrafter"/>
</dbReference>
<protein>
    <submittedName>
        <fullName evidence="2">MarR family transcriptional regulator</fullName>
    </submittedName>
</protein>
<gene>
    <name evidence="2" type="ORF">DEM34_14670</name>
</gene>
<dbReference type="SUPFAM" id="SSF46785">
    <property type="entry name" value="Winged helix' DNA-binding domain"/>
    <property type="match status" value="1"/>
</dbReference>
<dbReference type="InterPro" id="IPR000835">
    <property type="entry name" value="HTH_MarR-typ"/>
</dbReference>
<accession>A0A2U2MYH0</accession>
<dbReference type="PROSITE" id="PS50995">
    <property type="entry name" value="HTH_MARR_2"/>
    <property type="match status" value="1"/>
</dbReference>
<evidence type="ECO:0000259" key="1">
    <source>
        <dbReference type="PROSITE" id="PS50995"/>
    </source>
</evidence>
<dbReference type="Pfam" id="PF12802">
    <property type="entry name" value="MarR_2"/>
    <property type="match status" value="1"/>
</dbReference>
<organism evidence="2 3">
    <name type="scientific">Sediminicurvatus halobius</name>
    <dbReference type="NCBI Taxonomy" id="2182432"/>
    <lineage>
        <taxon>Bacteria</taxon>
        <taxon>Pseudomonadati</taxon>
        <taxon>Pseudomonadota</taxon>
        <taxon>Gammaproteobacteria</taxon>
        <taxon>Chromatiales</taxon>
        <taxon>Ectothiorhodospiraceae</taxon>
        <taxon>Sediminicurvatus</taxon>
    </lineage>
</organism>
<feature type="domain" description="HTH marR-type" evidence="1">
    <location>
        <begin position="13"/>
        <end position="150"/>
    </location>
</feature>
<evidence type="ECO:0000313" key="2">
    <source>
        <dbReference type="EMBL" id="PWG61847.1"/>
    </source>
</evidence>
<dbReference type="InterPro" id="IPR036388">
    <property type="entry name" value="WH-like_DNA-bd_sf"/>
</dbReference>
<dbReference type="Gene3D" id="1.10.10.10">
    <property type="entry name" value="Winged helix-like DNA-binding domain superfamily/Winged helix DNA-binding domain"/>
    <property type="match status" value="1"/>
</dbReference>
<dbReference type="GO" id="GO:0003700">
    <property type="term" value="F:DNA-binding transcription factor activity"/>
    <property type="evidence" value="ECO:0007669"/>
    <property type="project" value="InterPro"/>
</dbReference>
<keyword evidence="3" id="KW-1185">Reference proteome</keyword>
<dbReference type="InterPro" id="IPR036390">
    <property type="entry name" value="WH_DNA-bd_sf"/>
</dbReference>
<dbReference type="EMBL" id="QFFI01000026">
    <property type="protein sequence ID" value="PWG61847.1"/>
    <property type="molecule type" value="Genomic_DNA"/>
</dbReference>
<dbReference type="SMART" id="SM00347">
    <property type="entry name" value="HTH_MARR"/>
    <property type="match status" value="1"/>
</dbReference>
<sequence length="165" mass="18615">MLFVYTSIMDEAQHPYYGCLCLASRRLARVVTQLYDEALSETGLKITQFSVLTALDQAPGEAPRLGAIAEALDMEPSSLTRSLSPLLRRGLVELASGPDRRERRARVTHEGKRVLEQAHERWQHIQARLAEDIGEEDFHKLLALLHQGRQRIADRSAAHQEVPQP</sequence>
<comment type="caution">
    <text evidence="2">The sequence shown here is derived from an EMBL/GenBank/DDBJ whole genome shotgun (WGS) entry which is preliminary data.</text>
</comment>
<evidence type="ECO:0000313" key="3">
    <source>
        <dbReference type="Proteomes" id="UP000245474"/>
    </source>
</evidence>
<dbReference type="PANTHER" id="PTHR33164:SF105">
    <property type="entry name" value="TRANSCRIPTIONAL REPRESSOR PROTEIN-RELATED"/>
    <property type="match status" value="1"/>
</dbReference>
<name>A0A2U2MYH0_9GAMM</name>
<proteinExistence type="predicted"/>
<dbReference type="Proteomes" id="UP000245474">
    <property type="component" value="Unassembled WGS sequence"/>
</dbReference>
<reference evidence="2 3" key="1">
    <citation type="submission" date="2018-05" db="EMBL/GenBank/DDBJ databases">
        <title>Spiribacter halobius sp. nov., a moderately halophilic bacterium isolated from marine solar saltern.</title>
        <authorList>
            <person name="Zheng W.-S."/>
            <person name="Lu D.-C."/>
            <person name="Du Z.-J."/>
        </authorList>
    </citation>
    <scope>NUCLEOTIDE SEQUENCE [LARGE SCALE GENOMIC DNA]</scope>
    <source>
        <strain evidence="2 3">E85</strain>
    </source>
</reference>